<protein>
    <recommendedName>
        <fullName evidence="5">Secretion system C-terminal sorting domain-containing protein</fullName>
    </recommendedName>
</protein>
<dbReference type="PANTHER" id="PTHR41339">
    <property type="entry name" value="LIPL48"/>
    <property type="match status" value="1"/>
</dbReference>
<dbReference type="Gene3D" id="2.160.20.10">
    <property type="entry name" value="Single-stranded right-handed beta-helix, Pectin lyase-like"/>
    <property type="match status" value="1"/>
</dbReference>
<dbReference type="Gene3D" id="2.60.40.4070">
    <property type="match status" value="1"/>
</dbReference>
<dbReference type="HOGENOM" id="CLU_034925_0_0_10"/>
<organism evidence="3 4">
    <name type="scientific">Rhodothermus marinus (strain ATCC 43812 / DSM 4252 / R-10)</name>
    <name type="common">Rhodothermus obamensis</name>
    <dbReference type="NCBI Taxonomy" id="518766"/>
    <lineage>
        <taxon>Bacteria</taxon>
        <taxon>Pseudomonadati</taxon>
        <taxon>Rhodothermota</taxon>
        <taxon>Rhodothermia</taxon>
        <taxon>Rhodothermales</taxon>
        <taxon>Rhodothermaceae</taxon>
        <taxon>Rhodothermus</taxon>
    </lineage>
</organism>
<dbReference type="PANTHER" id="PTHR41339:SF1">
    <property type="entry name" value="SECRETED PROTEIN"/>
    <property type="match status" value="1"/>
</dbReference>
<dbReference type="eggNOG" id="COG1523">
    <property type="taxonomic scope" value="Bacteria"/>
</dbReference>
<keyword evidence="2" id="KW-0732">Signal</keyword>
<dbReference type="InterPro" id="IPR026444">
    <property type="entry name" value="Secre_tail"/>
</dbReference>
<feature type="chain" id="PRO_5003011105" description="Secretion system C-terminal sorting domain-containing protein" evidence="2">
    <location>
        <begin position="21"/>
        <end position="554"/>
    </location>
</feature>
<evidence type="ECO:0000313" key="3">
    <source>
        <dbReference type="EMBL" id="ACY49437.1"/>
    </source>
</evidence>
<accession>D0MFU8</accession>
<dbReference type="STRING" id="518766.Rmar_2561"/>
<dbReference type="RefSeq" id="WP_012845047.1">
    <property type="nucleotide sequence ID" value="NC_013501.1"/>
</dbReference>
<dbReference type="KEGG" id="rmr:Rmar_2561"/>
<reference evidence="3 4" key="1">
    <citation type="journal article" date="2009" name="Stand. Genomic Sci.">
        <title>Complete genome sequence of Rhodothermus marinus type strain (R-10).</title>
        <authorList>
            <person name="Nolan M."/>
            <person name="Tindall B.J."/>
            <person name="Pomrenke H."/>
            <person name="Lapidus A."/>
            <person name="Copeland A."/>
            <person name="Glavina Del Rio T."/>
            <person name="Lucas S."/>
            <person name="Chen F."/>
            <person name="Tice H."/>
            <person name="Cheng J.F."/>
            <person name="Saunders E."/>
            <person name="Han C."/>
            <person name="Bruce D."/>
            <person name="Goodwin L."/>
            <person name="Chain P."/>
            <person name="Pitluck S."/>
            <person name="Ovchinikova G."/>
            <person name="Pati A."/>
            <person name="Ivanova N."/>
            <person name="Mavromatis K."/>
            <person name="Chen A."/>
            <person name="Palaniappan K."/>
            <person name="Land M."/>
            <person name="Hauser L."/>
            <person name="Chang Y.J."/>
            <person name="Jeffries C.D."/>
            <person name="Brettin T."/>
            <person name="Goker M."/>
            <person name="Bristow J."/>
            <person name="Eisen J.A."/>
            <person name="Markowitz V."/>
            <person name="Hugenholtz P."/>
            <person name="Kyrpides N.C."/>
            <person name="Klenk H.P."/>
            <person name="Detter J.C."/>
        </authorList>
    </citation>
    <scope>NUCLEOTIDE SEQUENCE [LARGE SCALE GENOMIC DNA]</scope>
    <source>
        <strain evidence="4">ATCC 43812 / DSM 4252 / R-10</strain>
    </source>
</reference>
<evidence type="ECO:0000256" key="2">
    <source>
        <dbReference type="SAM" id="SignalP"/>
    </source>
</evidence>
<name>D0MFU8_RHOM4</name>
<dbReference type="eggNOG" id="COG3291">
    <property type="taxonomic scope" value="Bacteria"/>
</dbReference>
<proteinExistence type="predicted"/>
<dbReference type="EMBL" id="CP001807">
    <property type="protein sequence ID" value="ACY49437.1"/>
    <property type="molecule type" value="Genomic_DNA"/>
</dbReference>
<dbReference type="InterPro" id="IPR012334">
    <property type="entry name" value="Pectin_lyas_fold"/>
</dbReference>
<evidence type="ECO:0000256" key="1">
    <source>
        <dbReference type="SAM" id="MobiDB-lite"/>
    </source>
</evidence>
<dbReference type="NCBIfam" id="TIGR04183">
    <property type="entry name" value="Por_Secre_tail"/>
    <property type="match status" value="1"/>
</dbReference>
<gene>
    <name evidence="3" type="ordered locus">Rmar_2561</name>
</gene>
<keyword evidence="4" id="KW-1185">Reference proteome</keyword>
<dbReference type="Proteomes" id="UP000002221">
    <property type="component" value="Chromosome"/>
</dbReference>
<sequence>MNKRLTTLLLLLAWPLLGRAQNVVTVTDADIGPGDQVTWTSDNVYVLDGFVFVEEGATLTIEPGTIVKGKPGTGENASALIIARGAKIYAEGTPDRPIIFTAEADPLDGSFDASIRGQWGGLIILGRARTNLANGEANIEGIPSTETRARYGCVPNNTTPTTVDDCDDNDNSGVLRYVSIRHGGSNIGADNEINGLTLGAVGSGTTIEYVEVFANEDDGFEFFGGTVNTRYLVAAFCGDDAFDYDEGFRGKGQFWFAIMPPDVGNRAGEHDGGRDPEDGQPYAIPVIYNVTYIGSGAASGNADNNTFVFRDNAGGKYFNSIFTDFGNIGVQVEDVDGVDVDSRQRLEQGDLVLAHNIWWGFGAGNELADFAPQDFVQQHLQANNNFVEDPMLRGISREADGGLDPRPAPNSPALTRPRAPYPENDDFFTPVEYIGAFGPDELWIKGWTKLAQLGILTALEHDARTIPAAVALQAGYPNPFRSATTLTFALDRAQRVRLAVYDLLGREVARLVEGVRPAGTYRFTLEGARLAAGTYLVRLETESGVQVRTLTRLP</sequence>
<dbReference type="OrthoDB" id="1521716at2"/>
<evidence type="ECO:0008006" key="5">
    <source>
        <dbReference type="Google" id="ProtNLM"/>
    </source>
</evidence>
<feature type="signal peptide" evidence="2">
    <location>
        <begin position="1"/>
        <end position="20"/>
    </location>
</feature>
<dbReference type="AlphaFoldDB" id="D0MFU8"/>
<feature type="region of interest" description="Disordered" evidence="1">
    <location>
        <begin position="397"/>
        <end position="421"/>
    </location>
</feature>
<evidence type="ECO:0000313" key="4">
    <source>
        <dbReference type="Proteomes" id="UP000002221"/>
    </source>
</evidence>